<dbReference type="EMBL" id="AP023359">
    <property type="protein sequence ID" value="BCJ64092.1"/>
    <property type="molecule type" value="Genomic_DNA"/>
</dbReference>
<reference evidence="6" key="1">
    <citation type="submission" date="2020-08" db="EMBL/GenBank/DDBJ databases">
        <title>Whole genome shotgun sequence of Polymorphospora rubra NBRC 101157.</title>
        <authorList>
            <person name="Komaki H."/>
            <person name="Tamura T."/>
        </authorList>
    </citation>
    <scope>NUCLEOTIDE SEQUENCE</scope>
    <source>
        <strain evidence="6">NBRC 101157</strain>
    </source>
</reference>
<dbReference type="SUPFAM" id="SSF53850">
    <property type="entry name" value="Periplasmic binding protein-like II"/>
    <property type="match status" value="1"/>
</dbReference>
<accession>A0A810MT08</accession>
<dbReference type="KEGG" id="pry:Prubr_11130"/>
<dbReference type="Pfam" id="PF01547">
    <property type="entry name" value="SBP_bac_1"/>
    <property type="match status" value="1"/>
</dbReference>
<evidence type="ECO:0000256" key="4">
    <source>
        <dbReference type="ARBA" id="ARBA00023139"/>
    </source>
</evidence>
<keyword evidence="5" id="KW-0449">Lipoprotein</keyword>
<evidence type="ECO:0000313" key="7">
    <source>
        <dbReference type="Proteomes" id="UP000680866"/>
    </source>
</evidence>
<evidence type="ECO:0000256" key="3">
    <source>
        <dbReference type="ARBA" id="ARBA00023136"/>
    </source>
</evidence>
<protein>
    <submittedName>
        <fullName evidence="6">Sugar ABC transporter substrate-binding protein</fullName>
    </submittedName>
</protein>
<evidence type="ECO:0000313" key="6">
    <source>
        <dbReference type="EMBL" id="BCJ64092.1"/>
    </source>
</evidence>
<proteinExistence type="predicted"/>
<dbReference type="PANTHER" id="PTHR43649">
    <property type="entry name" value="ARABINOSE-BINDING PROTEIN-RELATED"/>
    <property type="match status" value="1"/>
</dbReference>
<dbReference type="InterPro" id="IPR006059">
    <property type="entry name" value="SBP"/>
</dbReference>
<name>A0A810MT08_9ACTN</name>
<evidence type="ECO:0000256" key="5">
    <source>
        <dbReference type="ARBA" id="ARBA00023288"/>
    </source>
</evidence>
<dbReference type="AlphaFoldDB" id="A0A810MT08"/>
<sequence>MAAAVVTAFALVTGTAACGGGGSGADSDTIELWLMGDKAKAMDTVSTAFTAETGIKVKVQSIPWKNARDKMSTAIASGDGPDVVQVGHSFLAEFADAGALLDLSDKVAGTPELAAANFFPASAETMQVGGKVVSVPWIADTRVLFYRTDVLQEAGYPQAPATWDELKGTATKLAARGDGNYGIGLNTDDQFLPIILTWQAGGEVAQGDRATFDTAPFRRAVEFERSFFTAGLTPKKAQPDADMVQGFKTGKIPMFVSGPYMATLLGNQAPELAGKWAVAPMPKDRTGTSLMAGSNLAIFSESEKADESVQLMAYLSRKQTQEQWFQATNDLPARQDSLEALGSGGDANLAVYYRQMSDAKIVPQIKAWGAVAPEMVRLMQQVCVGDNQPESAITGFAAKAGELTGAG</sequence>
<dbReference type="InterPro" id="IPR050490">
    <property type="entry name" value="Bact_solute-bd_prot1"/>
</dbReference>
<keyword evidence="3" id="KW-0472">Membrane</keyword>
<dbReference type="Proteomes" id="UP000680866">
    <property type="component" value="Chromosome"/>
</dbReference>
<dbReference type="Gene3D" id="3.40.190.10">
    <property type="entry name" value="Periplasmic binding protein-like II"/>
    <property type="match status" value="2"/>
</dbReference>
<gene>
    <name evidence="6" type="ORF">Prubr_11130</name>
</gene>
<dbReference type="PANTHER" id="PTHR43649:SF33">
    <property type="entry name" value="POLYGALACTURONAN_RHAMNOGALACTURONAN-BINDING PROTEIN YTCQ"/>
    <property type="match status" value="1"/>
</dbReference>
<keyword evidence="4" id="KW-0564">Palmitate</keyword>
<evidence type="ECO:0000256" key="1">
    <source>
        <dbReference type="ARBA" id="ARBA00022475"/>
    </source>
</evidence>
<keyword evidence="1" id="KW-1003">Cell membrane</keyword>
<organism evidence="6 7">
    <name type="scientific">Polymorphospora rubra</name>
    <dbReference type="NCBI Taxonomy" id="338584"/>
    <lineage>
        <taxon>Bacteria</taxon>
        <taxon>Bacillati</taxon>
        <taxon>Actinomycetota</taxon>
        <taxon>Actinomycetes</taxon>
        <taxon>Micromonosporales</taxon>
        <taxon>Micromonosporaceae</taxon>
        <taxon>Polymorphospora</taxon>
    </lineage>
</organism>
<keyword evidence="7" id="KW-1185">Reference proteome</keyword>
<keyword evidence="2" id="KW-0732">Signal</keyword>
<evidence type="ECO:0000256" key="2">
    <source>
        <dbReference type="ARBA" id="ARBA00022729"/>
    </source>
</evidence>